<evidence type="ECO:0000256" key="7">
    <source>
        <dbReference type="ARBA" id="ARBA00049119"/>
    </source>
</evidence>
<feature type="transmembrane region" description="Helical" evidence="9">
    <location>
        <begin position="212"/>
        <end position="233"/>
    </location>
</feature>
<keyword evidence="4 9" id="KW-0812">Transmembrane</keyword>
<reference evidence="11 12" key="1">
    <citation type="submission" date="2017-03" db="EMBL/GenBank/DDBJ databases">
        <title>Widespread Adenine N6-methylation of Active Genes in Fungi.</title>
        <authorList>
            <consortium name="DOE Joint Genome Institute"/>
            <person name="Mondo S.J."/>
            <person name="Dannebaum R.O."/>
            <person name="Kuo R.C."/>
            <person name="Louie K.B."/>
            <person name="Bewick A.J."/>
            <person name="Labutti K."/>
            <person name="Haridas S."/>
            <person name="Kuo A."/>
            <person name="Salamov A."/>
            <person name="Ahrendt S.R."/>
            <person name="Lau R."/>
            <person name="Bowen B.P."/>
            <person name="Lipzen A."/>
            <person name="Sullivan W."/>
            <person name="Andreopoulos W.B."/>
            <person name="Clum A."/>
            <person name="Lindquist E."/>
            <person name="Daum C."/>
            <person name="Northen T.R."/>
            <person name="Ramamoorthy G."/>
            <person name="Schmitz R.J."/>
            <person name="Gryganskyi A."/>
            <person name="Culley D."/>
            <person name="Magnuson J."/>
            <person name="James T.Y."/>
            <person name="O'Malley M.A."/>
            <person name="Stajich J.E."/>
            <person name="Spatafora J.W."/>
            <person name="Visel A."/>
            <person name="Grigoriev I.V."/>
        </authorList>
    </citation>
    <scope>NUCLEOTIDE SEQUENCE [LARGE SCALE GENOMIC DNA]</scope>
    <source>
        <strain evidence="11 12">NRRL Y-17943</strain>
    </source>
</reference>
<dbReference type="RefSeq" id="XP_021873576.1">
    <property type="nucleotide sequence ID" value="XM_022012243.1"/>
</dbReference>
<feature type="transmembrane region" description="Helical" evidence="9">
    <location>
        <begin position="398"/>
        <end position="425"/>
    </location>
</feature>
<feature type="transmembrane region" description="Helical" evidence="9">
    <location>
        <begin position="303"/>
        <end position="321"/>
    </location>
</feature>
<evidence type="ECO:0000256" key="1">
    <source>
        <dbReference type="ARBA" id="ARBA00004141"/>
    </source>
</evidence>
<dbReference type="PROSITE" id="PS50850">
    <property type="entry name" value="MFS"/>
    <property type="match status" value="1"/>
</dbReference>
<accession>A0A1Y1UP28</accession>
<gene>
    <name evidence="11" type="ORF">BD324DRAFT_234893</name>
</gene>
<proteinExistence type="inferred from homology"/>
<dbReference type="FunFam" id="1.20.1250.20:FF:000134">
    <property type="entry name" value="MFS sugar transporter protein"/>
    <property type="match status" value="1"/>
</dbReference>
<dbReference type="STRING" id="4999.A0A1Y1UP28"/>
<dbReference type="Gene3D" id="1.20.1250.20">
    <property type="entry name" value="MFS general substrate transporter like domains"/>
    <property type="match status" value="1"/>
</dbReference>
<dbReference type="InterPro" id="IPR005828">
    <property type="entry name" value="MFS_sugar_transport-like"/>
</dbReference>
<evidence type="ECO:0000313" key="12">
    <source>
        <dbReference type="Proteomes" id="UP000193218"/>
    </source>
</evidence>
<dbReference type="AlphaFoldDB" id="A0A1Y1UP28"/>
<feature type="transmembrane region" description="Helical" evidence="9">
    <location>
        <begin position="147"/>
        <end position="168"/>
    </location>
</feature>
<dbReference type="OrthoDB" id="2544694at2759"/>
<comment type="caution">
    <text evidence="11">The sequence shown here is derived from an EMBL/GenBank/DDBJ whole genome shotgun (WGS) entry which is preliminary data.</text>
</comment>
<dbReference type="Proteomes" id="UP000193218">
    <property type="component" value="Unassembled WGS sequence"/>
</dbReference>
<keyword evidence="6 9" id="KW-0472">Membrane</keyword>
<feature type="transmembrane region" description="Helical" evidence="9">
    <location>
        <begin position="180"/>
        <end position="200"/>
    </location>
</feature>
<protein>
    <submittedName>
        <fullName evidence="11">Putative hexose carrier protein</fullName>
    </submittedName>
</protein>
<dbReference type="GO" id="GO:0005351">
    <property type="term" value="F:carbohydrate:proton symporter activity"/>
    <property type="evidence" value="ECO:0007669"/>
    <property type="project" value="TreeGrafter"/>
</dbReference>
<dbReference type="InterPro" id="IPR036259">
    <property type="entry name" value="MFS_trans_sf"/>
</dbReference>
<feature type="transmembrane region" description="Helical" evidence="9">
    <location>
        <begin position="369"/>
        <end position="392"/>
    </location>
</feature>
<feature type="transmembrane region" description="Helical" evidence="9">
    <location>
        <begin position="122"/>
        <end position="141"/>
    </location>
</feature>
<evidence type="ECO:0000256" key="4">
    <source>
        <dbReference type="ARBA" id="ARBA00022692"/>
    </source>
</evidence>
<comment type="catalytic activity">
    <reaction evidence="7">
        <text>myo-inositol(out) + H(+)(out) = myo-inositol(in) + H(+)(in)</text>
        <dbReference type="Rhea" id="RHEA:60364"/>
        <dbReference type="ChEBI" id="CHEBI:15378"/>
        <dbReference type="ChEBI" id="CHEBI:17268"/>
    </reaction>
</comment>
<dbReference type="PROSITE" id="PS00217">
    <property type="entry name" value="SUGAR_TRANSPORT_2"/>
    <property type="match status" value="1"/>
</dbReference>
<organism evidence="11 12">
    <name type="scientific">Kockovaella imperatae</name>
    <dbReference type="NCBI Taxonomy" id="4999"/>
    <lineage>
        <taxon>Eukaryota</taxon>
        <taxon>Fungi</taxon>
        <taxon>Dikarya</taxon>
        <taxon>Basidiomycota</taxon>
        <taxon>Agaricomycotina</taxon>
        <taxon>Tremellomycetes</taxon>
        <taxon>Tremellales</taxon>
        <taxon>Cuniculitremaceae</taxon>
        <taxon>Kockovaella</taxon>
    </lineage>
</organism>
<dbReference type="InterPro" id="IPR050360">
    <property type="entry name" value="MFS_Sugar_Transporters"/>
</dbReference>
<dbReference type="NCBIfam" id="TIGR00879">
    <property type="entry name" value="SP"/>
    <property type="match status" value="1"/>
</dbReference>
<comment type="subcellular location">
    <subcellularLocation>
        <location evidence="1">Membrane</location>
        <topology evidence="1">Multi-pass membrane protein</topology>
    </subcellularLocation>
</comment>
<dbReference type="Pfam" id="PF00083">
    <property type="entry name" value="Sugar_tr"/>
    <property type="match status" value="1"/>
</dbReference>
<evidence type="ECO:0000256" key="5">
    <source>
        <dbReference type="ARBA" id="ARBA00022989"/>
    </source>
</evidence>
<feature type="transmembrane region" description="Helical" evidence="9">
    <location>
        <begin position="96"/>
        <end position="115"/>
    </location>
</feature>
<keyword evidence="3 8" id="KW-0813">Transport</keyword>
<comment type="similarity">
    <text evidence="2 8">Belongs to the major facilitator superfamily. Sugar transporter (TC 2.A.1.1) family.</text>
</comment>
<dbReference type="SUPFAM" id="SSF103473">
    <property type="entry name" value="MFS general substrate transporter"/>
    <property type="match status" value="1"/>
</dbReference>
<dbReference type="InterPro" id="IPR003663">
    <property type="entry name" value="Sugar/inositol_transpt"/>
</dbReference>
<evidence type="ECO:0000313" key="11">
    <source>
        <dbReference type="EMBL" id="ORX39791.1"/>
    </source>
</evidence>
<evidence type="ECO:0000259" key="10">
    <source>
        <dbReference type="PROSITE" id="PS50850"/>
    </source>
</evidence>
<name>A0A1Y1UP28_9TREE</name>
<dbReference type="InterPro" id="IPR020846">
    <property type="entry name" value="MFS_dom"/>
</dbReference>
<evidence type="ECO:0000256" key="9">
    <source>
        <dbReference type="SAM" id="Phobius"/>
    </source>
</evidence>
<keyword evidence="12" id="KW-1185">Reference proteome</keyword>
<dbReference type="PRINTS" id="PR00171">
    <property type="entry name" value="SUGRTRNSPORT"/>
</dbReference>
<keyword evidence="5 9" id="KW-1133">Transmembrane helix</keyword>
<dbReference type="InterPro" id="IPR005829">
    <property type="entry name" value="Sugar_transporter_CS"/>
</dbReference>
<evidence type="ECO:0000256" key="8">
    <source>
        <dbReference type="RuleBase" id="RU003346"/>
    </source>
</evidence>
<evidence type="ECO:0000256" key="2">
    <source>
        <dbReference type="ARBA" id="ARBA00010992"/>
    </source>
</evidence>
<evidence type="ECO:0000256" key="3">
    <source>
        <dbReference type="ARBA" id="ARBA00022448"/>
    </source>
</evidence>
<feature type="transmembrane region" description="Helical" evidence="9">
    <location>
        <begin position="466"/>
        <end position="487"/>
    </location>
</feature>
<evidence type="ECO:0000256" key="6">
    <source>
        <dbReference type="ARBA" id="ARBA00023136"/>
    </source>
</evidence>
<dbReference type="PANTHER" id="PTHR48022:SF28">
    <property type="entry name" value="MAJOR FACILITATOR SUPERFAMILY (MFS) PROFILE DOMAIN-CONTAINING PROTEIN-RELATED"/>
    <property type="match status" value="1"/>
</dbReference>
<dbReference type="InParanoid" id="A0A1Y1UP28"/>
<dbReference type="GeneID" id="33554051"/>
<sequence length="541" mass="58768">MGLPLLPTFGSHSGRPLLYTITALTSFGFTLIGYDNVSEWVSRPVIYRHTGSGSDLVLFFSPFFLVGSQGVMGGIINNPPFKTTFDNPSASLVGTIVAIYEAGAAIGSLLCAAVGEHLGRRWSLMLGAILMLGGTGFQAGVSSSGALIGARIVSGLGMGFLNSTNPVLQSESSPKSNRGVFICFLLSMLNLGIMLAYWVGYGFTEVGGSKAWRVPVALQAIFIIPIIVLLFFVPESPRWLAAHGREDEALRVLSRLAGKPEDDPMVREQHQEILVAARLQAAVGSGTWSDLLREDEFSSRKRLLIACSIQFFQQIGGINALNYYATNLVLAAGENLHNASLVSGGLFTWFFLASFIPWFLIDRVGRRKLLLVTITAMACCFAIEAGCVSAVQRSNSRAAGAVAVAVLFVYLGLFTIGFQAVVWVYPSEVLPLRLRQRGSAISTFCNWITNFAIVEMTPPALKNIGYKFYIIFAVINASFLPIIYIFYPETAGMSLESIDALFKRDGPALGETAKRREMEENAKAREIVEREYQATSGVSRV</sequence>
<dbReference type="PANTHER" id="PTHR48022">
    <property type="entry name" value="PLASTIDIC GLUCOSE TRANSPORTER 4"/>
    <property type="match status" value="1"/>
</dbReference>
<feature type="domain" description="Major facilitator superfamily (MFS) profile" evidence="10">
    <location>
        <begin position="54"/>
        <end position="491"/>
    </location>
</feature>
<dbReference type="EMBL" id="NBSH01000002">
    <property type="protein sequence ID" value="ORX39791.1"/>
    <property type="molecule type" value="Genomic_DNA"/>
</dbReference>
<feature type="transmembrane region" description="Helical" evidence="9">
    <location>
        <begin position="341"/>
        <end position="360"/>
    </location>
</feature>
<feature type="transmembrane region" description="Helical" evidence="9">
    <location>
        <begin position="56"/>
        <end position="76"/>
    </location>
</feature>
<feature type="transmembrane region" description="Helical" evidence="9">
    <location>
        <begin position="16"/>
        <end position="35"/>
    </location>
</feature>
<dbReference type="GO" id="GO:0016020">
    <property type="term" value="C:membrane"/>
    <property type="evidence" value="ECO:0007669"/>
    <property type="project" value="UniProtKB-SubCell"/>
</dbReference>